<comment type="caution">
    <text evidence="1">The sequence shown here is derived from an EMBL/GenBank/DDBJ whole genome shotgun (WGS) entry which is preliminary data.</text>
</comment>
<accession>A0A9Q1RID2</accession>
<dbReference type="Proteomes" id="UP001152561">
    <property type="component" value="Unassembled WGS sequence"/>
</dbReference>
<evidence type="ECO:0000313" key="2">
    <source>
        <dbReference type="Proteomes" id="UP001152561"/>
    </source>
</evidence>
<protein>
    <submittedName>
        <fullName evidence="1">Uncharacterized protein</fullName>
    </submittedName>
</protein>
<gene>
    <name evidence="1" type="ORF">K7X08_003115</name>
</gene>
<sequence length="101" mass="11176">MIKFMKILNSSQPTWQRPVQGWSRKPAVVDMGPCLTSEKLLGARQMEGLHEKMKLPTISSGLSEQYKGHCHRTNVGAAEEQETSIDARGLAPGLVALQFLK</sequence>
<dbReference type="AlphaFoldDB" id="A0A9Q1RID2"/>
<keyword evidence="2" id="KW-1185">Reference proteome</keyword>
<dbReference type="EMBL" id="JAJAGQ010000007">
    <property type="protein sequence ID" value="KAJ8557490.1"/>
    <property type="molecule type" value="Genomic_DNA"/>
</dbReference>
<organism evidence="1 2">
    <name type="scientific">Anisodus acutangulus</name>
    <dbReference type="NCBI Taxonomy" id="402998"/>
    <lineage>
        <taxon>Eukaryota</taxon>
        <taxon>Viridiplantae</taxon>
        <taxon>Streptophyta</taxon>
        <taxon>Embryophyta</taxon>
        <taxon>Tracheophyta</taxon>
        <taxon>Spermatophyta</taxon>
        <taxon>Magnoliopsida</taxon>
        <taxon>eudicotyledons</taxon>
        <taxon>Gunneridae</taxon>
        <taxon>Pentapetalae</taxon>
        <taxon>asterids</taxon>
        <taxon>lamiids</taxon>
        <taxon>Solanales</taxon>
        <taxon>Solanaceae</taxon>
        <taxon>Solanoideae</taxon>
        <taxon>Hyoscyameae</taxon>
        <taxon>Anisodus</taxon>
    </lineage>
</organism>
<name>A0A9Q1RID2_9SOLA</name>
<evidence type="ECO:0000313" key="1">
    <source>
        <dbReference type="EMBL" id="KAJ8557490.1"/>
    </source>
</evidence>
<reference evidence="2" key="1">
    <citation type="journal article" date="2023" name="Proc. Natl. Acad. Sci. U.S.A.">
        <title>Genomic and structural basis for evolution of tropane alkaloid biosynthesis.</title>
        <authorList>
            <person name="Wanga Y.-J."/>
            <person name="Taina T."/>
            <person name="Yua J.-Y."/>
            <person name="Lia J."/>
            <person name="Xua B."/>
            <person name="Chenc J."/>
            <person name="D'Auriad J.C."/>
            <person name="Huanga J.-P."/>
            <person name="Huanga S.-X."/>
        </authorList>
    </citation>
    <scope>NUCLEOTIDE SEQUENCE [LARGE SCALE GENOMIC DNA]</scope>
    <source>
        <strain evidence="2">cv. KIB-2019</strain>
    </source>
</reference>
<proteinExistence type="predicted"/>